<dbReference type="PANTHER" id="PTHR43278:SF4">
    <property type="entry name" value="NAD(P)H-DEPENDENT FMN-CONTAINING OXIDOREDUCTASE YWQN-RELATED"/>
    <property type="match status" value="1"/>
</dbReference>
<accession>A0A0C2S203</accession>
<comment type="caution">
    <text evidence="4">The sequence shown here is derived from an EMBL/GenBank/DDBJ whole genome shotgun (WGS) entry which is preliminary data.</text>
</comment>
<reference evidence="7 8" key="1">
    <citation type="submission" date="2019-04" db="EMBL/GenBank/DDBJ databases">
        <title>Genome sequencing of Clostridium botulinum Groups I-IV and Clostridium butyricum.</title>
        <authorList>
            <person name="Brunt J."/>
            <person name="Van Vliet A.H.M."/>
            <person name="Stringer S.C."/>
            <person name="Carter A.T."/>
            <person name="Peck M.W."/>
        </authorList>
    </citation>
    <scope>NUCLEOTIDE SEQUENCE [LARGE SCALE GENOMIC DNA]</scope>
    <source>
        <strain evidence="4 8">1605</strain>
        <strain evidence="6 9">BL81</strain>
        <strain evidence="5 7">CB-K-33E</strain>
    </source>
</reference>
<feature type="domain" description="NADPH-dependent FMN reductase-like" evidence="3">
    <location>
        <begin position="1"/>
        <end position="127"/>
    </location>
</feature>
<dbReference type="OrthoDB" id="9805976at2"/>
<dbReference type="InterPro" id="IPR005025">
    <property type="entry name" value="FMN_Rdtase-like_dom"/>
</dbReference>
<evidence type="ECO:0000313" key="4">
    <source>
        <dbReference type="EMBL" id="NFF89219.1"/>
    </source>
</evidence>
<keyword evidence="1" id="KW-0285">Flavoprotein</keyword>
<evidence type="ECO:0000313" key="9">
    <source>
        <dbReference type="Proteomes" id="UP000486903"/>
    </source>
</evidence>
<dbReference type="PANTHER" id="PTHR43278">
    <property type="entry name" value="NAD(P)H-DEPENDENT FMN-CONTAINING OXIDOREDUCTASE YWQN-RELATED"/>
    <property type="match status" value="1"/>
</dbReference>
<dbReference type="SUPFAM" id="SSF52218">
    <property type="entry name" value="Flavoproteins"/>
    <property type="match status" value="1"/>
</dbReference>
<proteinExistence type="predicted"/>
<dbReference type="Proteomes" id="UP000476820">
    <property type="component" value="Unassembled WGS sequence"/>
</dbReference>
<name>A0A0C2S203_CLOBO</name>
<dbReference type="EMBL" id="SWVK01000009">
    <property type="protein sequence ID" value="NFN35121.1"/>
    <property type="molecule type" value="Genomic_DNA"/>
</dbReference>
<dbReference type="Proteomes" id="UP000473681">
    <property type="component" value="Unassembled WGS sequence"/>
</dbReference>
<dbReference type="GO" id="GO:0016491">
    <property type="term" value="F:oxidoreductase activity"/>
    <property type="evidence" value="ECO:0007669"/>
    <property type="project" value="InterPro"/>
</dbReference>
<evidence type="ECO:0000256" key="2">
    <source>
        <dbReference type="ARBA" id="ARBA00022643"/>
    </source>
</evidence>
<organism evidence="4 8">
    <name type="scientific">Clostridium botulinum</name>
    <dbReference type="NCBI Taxonomy" id="1491"/>
    <lineage>
        <taxon>Bacteria</taxon>
        <taxon>Bacillati</taxon>
        <taxon>Bacillota</taxon>
        <taxon>Clostridia</taxon>
        <taxon>Eubacteriales</taxon>
        <taxon>Clostridiaceae</taxon>
        <taxon>Clostridium</taxon>
    </lineage>
</organism>
<protein>
    <submittedName>
        <fullName evidence="4">Flavodoxin family protein</fullName>
    </submittedName>
</protein>
<dbReference type="InterPro" id="IPR051796">
    <property type="entry name" value="ISF_SsuE-like"/>
</dbReference>
<evidence type="ECO:0000313" key="8">
    <source>
        <dbReference type="Proteomes" id="UP000476820"/>
    </source>
</evidence>
<evidence type="ECO:0000256" key="1">
    <source>
        <dbReference type="ARBA" id="ARBA00022630"/>
    </source>
</evidence>
<evidence type="ECO:0000313" key="6">
    <source>
        <dbReference type="EMBL" id="NFV26624.1"/>
    </source>
</evidence>
<dbReference type="InterPro" id="IPR029039">
    <property type="entry name" value="Flavoprotein-like_sf"/>
</dbReference>
<evidence type="ECO:0000313" key="5">
    <source>
        <dbReference type="EMBL" id="NFN35121.1"/>
    </source>
</evidence>
<evidence type="ECO:0000259" key="3">
    <source>
        <dbReference type="Pfam" id="PF03358"/>
    </source>
</evidence>
<dbReference type="Pfam" id="PF03358">
    <property type="entry name" value="FMN_red"/>
    <property type="match status" value="1"/>
</dbReference>
<evidence type="ECO:0000313" key="7">
    <source>
        <dbReference type="Proteomes" id="UP000473681"/>
    </source>
</evidence>
<keyword evidence="2" id="KW-0288">FMN</keyword>
<dbReference type="Gene3D" id="3.40.50.360">
    <property type="match status" value="1"/>
</dbReference>
<dbReference type="EMBL" id="SWOV01000056">
    <property type="protein sequence ID" value="NFF89219.1"/>
    <property type="molecule type" value="Genomic_DNA"/>
</dbReference>
<sequence length="185" mass="20883">MKTLVLFGAARQNGQTKALLDAFLNGLEGEVEIIDAYRMNDKIAPCKDCRFCWHKKGCSIKDGMQEIYQKYEEADNVIVASPMYFHSITGELKVLIDRFQVYWAGHVRKDKPETNTKKGAILMVGGAPSFENQFLGGEIVLTNFLKDLSTDCEGIITFSNTDKDSIKDSEEIKKKAYDLAQKLNR</sequence>
<gene>
    <name evidence="4" type="ORF">FC774_15300</name>
    <name evidence="5" type="ORF">FDB51_08255</name>
    <name evidence="6" type="ORF">FDG31_10655</name>
</gene>
<dbReference type="Proteomes" id="UP000486903">
    <property type="component" value="Unassembled WGS sequence"/>
</dbReference>
<dbReference type="RefSeq" id="WP_003369579.1">
    <property type="nucleotide sequence ID" value="NZ_CP010520.1"/>
</dbReference>
<dbReference type="AlphaFoldDB" id="A0A0C2S203"/>
<dbReference type="EMBL" id="SXFB01000006">
    <property type="protein sequence ID" value="NFV26624.1"/>
    <property type="molecule type" value="Genomic_DNA"/>
</dbReference>